<gene>
    <name evidence="1" type="ORF">HPB50_023834</name>
</gene>
<evidence type="ECO:0000313" key="1">
    <source>
        <dbReference type="EMBL" id="KAH6936878.1"/>
    </source>
</evidence>
<accession>A0ACB7SQ75</accession>
<organism evidence="1 2">
    <name type="scientific">Hyalomma asiaticum</name>
    <name type="common">Tick</name>
    <dbReference type="NCBI Taxonomy" id="266040"/>
    <lineage>
        <taxon>Eukaryota</taxon>
        <taxon>Metazoa</taxon>
        <taxon>Ecdysozoa</taxon>
        <taxon>Arthropoda</taxon>
        <taxon>Chelicerata</taxon>
        <taxon>Arachnida</taxon>
        <taxon>Acari</taxon>
        <taxon>Parasitiformes</taxon>
        <taxon>Ixodida</taxon>
        <taxon>Ixodoidea</taxon>
        <taxon>Ixodidae</taxon>
        <taxon>Hyalomminae</taxon>
        <taxon>Hyalomma</taxon>
    </lineage>
</organism>
<dbReference type="Proteomes" id="UP000821845">
    <property type="component" value="Chromosome 3"/>
</dbReference>
<name>A0ACB7SQ75_HYAAI</name>
<sequence>MRYYHDFYKNVGELLRYFSKPVLDTNYDMRFSDKHVVAGNPVLLQCPIPSHLGDHVFVTSWQRVDGYVITRNTHGDDYVVTADGQLYIREVRDAEELLRYRCHTENTLTRRKKTSSNFVRLLLREPVTMQMPSIVFRSSRVQSDPGHPVDLLCVAEGFPIPSYSWYKRDGQRMLPVEPSMDLRQVAGVLRFREVEASDAGTYVCLATNSVGEAQVDLELVVTPKPWVVVSPAHVRAEVGHAAAFRCNASGLDWGVLDETSLEWRHNGRRLMPSTQQVSGMGRSRVLHLPSIRRQDQGMYQCFVRLSPKRTVQSAAELIVGDQAPKLKSAFEETTVRPGKPVSLRCVASGDPPPRITWLLDGVWPIDSRHGRVRVRTTGAEAGSGLSGAEVSSTLTISSAEVQDGGSYSCEASNYAGVASHSARINVYGSIYVRALGNLSALAAATFSVQCPFGGYPFGHVYWEKVIYSNNSCRSVQLTYMGGGYHSINARQCSPTGRYRSRPTDREHDQGQYTCTVHGPDAQIIHRTISLHVRSGPQITPFAFQSNLHEGVRASLTCLVHAGDPPIRLEWLRDGKPLVPGAHPDVSIMTDEGGFVSTLTLKRLSSRQNGNYTCRATNQYASAEHSAELLVKGKYTISINDALNYCTFCYVCTWLEVTERVFSKVDFAGVGALNLQ</sequence>
<protein>
    <submittedName>
        <fullName evidence="1">Uncharacterized protein</fullName>
    </submittedName>
</protein>
<comment type="caution">
    <text evidence="1">The sequence shown here is derived from an EMBL/GenBank/DDBJ whole genome shotgun (WGS) entry which is preliminary data.</text>
</comment>
<evidence type="ECO:0000313" key="2">
    <source>
        <dbReference type="Proteomes" id="UP000821845"/>
    </source>
</evidence>
<keyword evidence="2" id="KW-1185">Reference proteome</keyword>
<dbReference type="EMBL" id="CM023483">
    <property type="protein sequence ID" value="KAH6936878.1"/>
    <property type="molecule type" value="Genomic_DNA"/>
</dbReference>
<proteinExistence type="predicted"/>
<reference evidence="1" key="1">
    <citation type="submission" date="2020-05" db="EMBL/GenBank/DDBJ databases">
        <title>Large-scale comparative analyses of tick genomes elucidate their genetic diversity and vector capacities.</title>
        <authorList>
            <person name="Jia N."/>
            <person name="Wang J."/>
            <person name="Shi W."/>
            <person name="Du L."/>
            <person name="Sun Y."/>
            <person name="Zhan W."/>
            <person name="Jiang J."/>
            <person name="Wang Q."/>
            <person name="Zhang B."/>
            <person name="Ji P."/>
            <person name="Sakyi L.B."/>
            <person name="Cui X."/>
            <person name="Yuan T."/>
            <person name="Jiang B."/>
            <person name="Yang W."/>
            <person name="Lam T.T.-Y."/>
            <person name="Chang Q."/>
            <person name="Ding S."/>
            <person name="Wang X."/>
            <person name="Zhu J."/>
            <person name="Ruan X."/>
            <person name="Zhao L."/>
            <person name="Wei J."/>
            <person name="Que T."/>
            <person name="Du C."/>
            <person name="Cheng J."/>
            <person name="Dai P."/>
            <person name="Han X."/>
            <person name="Huang E."/>
            <person name="Gao Y."/>
            <person name="Liu J."/>
            <person name="Shao H."/>
            <person name="Ye R."/>
            <person name="Li L."/>
            <person name="Wei W."/>
            <person name="Wang X."/>
            <person name="Wang C."/>
            <person name="Yang T."/>
            <person name="Huo Q."/>
            <person name="Li W."/>
            <person name="Guo W."/>
            <person name="Chen H."/>
            <person name="Zhou L."/>
            <person name="Ni X."/>
            <person name="Tian J."/>
            <person name="Zhou Y."/>
            <person name="Sheng Y."/>
            <person name="Liu T."/>
            <person name="Pan Y."/>
            <person name="Xia L."/>
            <person name="Li J."/>
            <person name="Zhao F."/>
            <person name="Cao W."/>
        </authorList>
    </citation>
    <scope>NUCLEOTIDE SEQUENCE</scope>
    <source>
        <strain evidence="1">Hyas-2018</strain>
    </source>
</reference>